<dbReference type="InterPro" id="IPR022703">
    <property type="entry name" value="DUF3533"/>
</dbReference>
<feature type="region of interest" description="Disordered" evidence="1">
    <location>
        <begin position="1"/>
        <end position="56"/>
    </location>
</feature>
<dbReference type="EMBL" id="LT635756">
    <property type="protein sequence ID" value="SGZ46724.1"/>
    <property type="molecule type" value="Genomic_DNA"/>
</dbReference>
<proteinExistence type="predicted"/>
<evidence type="ECO:0000313" key="5">
    <source>
        <dbReference type="Proteomes" id="UP000182334"/>
    </source>
</evidence>
<dbReference type="Pfam" id="PF12051">
    <property type="entry name" value="DUF3533"/>
    <property type="match status" value="1"/>
</dbReference>
<dbReference type="AlphaFoldDB" id="A0A1L0BAV1"/>
<keyword evidence="5" id="KW-1185">Reference proteome</keyword>
<dbReference type="Proteomes" id="UP000182334">
    <property type="component" value="Chromosome I"/>
</dbReference>
<keyword evidence="2" id="KW-0472">Membrane</keyword>
<feature type="compositionally biased region" description="Polar residues" evidence="1">
    <location>
        <begin position="19"/>
        <end position="38"/>
    </location>
</feature>
<feature type="compositionally biased region" description="Basic and acidic residues" evidence="1">
    <location>
        <begin position="39"/>
        <end position="56"/>
    </location>
</feature>
<gene>
    <name evidence="4" type="ORF">SAMEA4029010_CIC11G00000005364</name>
</gene>
<accession>A0A1L0BAV1</accession>
<feature type="domain" description="DUF3533" evidence="3">
    <location>
        <begin position="77"/>
        <end position="476"/>
    </location>
</feature>
<dbReference type="InterPro" id="IPR053001">
    <property type="entry name" value="MNNG_permease-like"/>
</dbReference>
<feature type="transmembrane region" description="Helical" evidence="2">
    <location>
        <begin position="413"/>
        <end position="434"/>
    </location>
</feature>
<keyword evidence="2" id="KW-0812">Transmembrane</keyword>
<evidence type="ECO:0000313" key="4">
    <source>
        <dbReference type="EMBL" id="SGZ46724.1"/>
    </source>
</evidence>
<reference evidence="4 5" key="1">
    <citation type="submission" date="2016-10" db="EMBL/GenBank/DDBJ databases">
        <authorList>
            <person name="de Groot N.N."/>
        </authorList>
    </citation>
    <scope>NUCLEOTIDE SEQUENCE [LARGE SCALE GENOMIC DNA]</scope>
    <source>
        <strain evidence="4 5">CBS 141442</strain>
    </source>
</reference>
<feature type="compositionally biased region" description="Acidic residues" evidence="1">
    <location>
        <begin position="1"/>
        <end position="13"/>
    </location>
</feature>
<evidence type="ECO:0000259" key="3">
    <source>
        <dbReference type="Pfam" id="PF12051"/>
    </source>
</evidence>
<feature type="transmembrane region" description="Helical" evidence="2">
    <location>
        <begin position="345"/>
        <end position="363"/>
    </location>
</feature>
<feature type="transmembrane region" description="Helical" evidence="2">
    <location>
        <begin position="375"/>
        <end position="401"/>
    </location>
</feature>
<dbReference type="OrthoDB" id="2140105at2759"/>
<keyword evidence="2" id="KW-1133">Transmembrane helix</keyword>
<sequence length="505" mass="57209">MSESVDPLDESILDEAVSRNVTGTRITGTNTEPSSNFSQHDELSEKDGLAEKKPETEKPYRLWDERRKLAVMFGKVYILIMVVFIGVLSLYWGSIYRREYRVANMKMLVVIEDSQVQLTNSTTAPELLGEAVRGLINESSTYGDFRFANVLELSDIASQHDRSLFEEVEKQVHEQKYWACIYVNATASQIVYDLLSSGNALSVYAFQLQYIVSAVYESGRHFSALSQYVTKNLRIMESLWLSNFAPHVYATMVEHYLTDDQRQNLVRSSNSTQVPSVLSVLPSINMVDQRLSLSSTVLGPSELGLIYAQIFSFHQFNFSVDLHNSVKDKLQFGHYVLYRIMISQCNHFVLALVYSLMTIAFRVPIDSAFGGPGFLILWLTMFLFISASGGINETIVSWILYKDKKALLAPFMIFYIVINIAPTFAPLVLSPGFYRYGYATPMYNAYEALKVVFFNTWRGTLGRNYGILGAWIVASNLSLILVLKRISDATKEEVNKKKGRLNSKS</sequence>
<dbReference type="GO" id="GO:0016020">
    <property type="term" value="C:membrane"/>
    <property type="evidence" value="ECO:0007669"/>
    <property type="project" value="TreeGrafter"/>
</dbReference>
<feature type="transmembrane region" description="Helical" evidence="2">
    <location>
        <begin position="465"/>
        <end position="483"/>
    </location>
</feature>
<dbReference type="STRING" id="45354.A0A1L0BAV1"/>
<organism evidence="4 5">
    <name type="scientific">Sungouiella intermedia</name>
    <dbReference type="NCBI Taxonomy" id="45354"/>
    <lineage>
        <taxon>Eukaryota</taxon>
        <taxon>Fungi</taxon>
        <taxon>Dikarya</taxon>
        <taxon>Ascomycota</taxon>
        <taxon>Saccharomycotina</taxon>
        <taxon>Pichiomycetes</taxon>
        <taxon>Metschnikowiaceae</taxon>
        <taxon>Sungouiella</taxon>
    </lineage>
</organism>
<feature type="transmembrane region" description="Helical" evidence="2">
    <location>
        <begin position="76"/>
        <end position="96"/>
    </location>
</feature>
<dbReference type="PANTHER" id="PTHR34814">
    <property type="entry name" value="NITROSOGUANIDINE RESISTANCE PROTEIN SNG1"/>
    <property type="match status" value="1"/>
</dbReference>
<dbReference type="PANTHER" id="PTHR34814:SF1">
    <property type="entry name" value="NITROSOGUANIDINE RESISTANCE PROTEIN SNG1"/>
    <property type="match status" value="1"/>
</dbReference>
<evidence type="ECO:0000256" key="1">
    <source>
        <dbReference type="SAM" id="MobiDB-lite"/>
    </source>
</evidence>
<evidence type="ECO:0000256" key="2">
    <source>
        <dbReference type="SAM" id="Phobius"/>
    </source>
</evidence>
<name>A0A1L0BAV1_9ASCO</name>
<protein>
    <submittedName>
        <fullName evidence="4">CIC11C00000005364</fullName>
    </submittedName>
</protein>